<gene>
    <name evidence="2" type="ORF">CLV97_104147</name>
</gene>
<keyword evidence="1" id="KW-0812">Transmembrane</keyword>
<feature type="transmembrane region" description="Helical" evidence="1">
    <location>
        <begin position="16"/>
        <end position="36"/>
    </location>
</feature>
<sequence length="261" mass="28840">MTILQSEWLKTKRTPLRPLAVGLPLLYAALILWYYSRWEITPERQLSLFLAFFEGWTVLMIPVGIGVAAGYMAHQEEEAGHFRGILGSPRPRSHLFSGKLIILLLLISVATLAATTFLILGFKLVMDVLIAWPIFLLATLMALVGSMPLLILHYWIGYVWGYGPSVGIGGAGLLIAALTATSIGDTVWPFIPWAWPVRLALLPGAYLAYLPGMDSPPELIASGEILHQTFQGLIASTLTFFILLAGAILWFNRWEGRKGEH</sequence>
<dbReference type="InterPro" id="IPR022294">
    <property type="entry name" value="ABC-transptr_permeasesu"/>
</dbReference>
<feature type="transmembrane region" description="Helical" evidence="1">
    <location>
        <begin position="230"/>
        <end position="251"/>
    </location>
</feature>
<dbReference type="Pfam" id="PF12730">
    <property type="entry name" value="ABC2_membrane_4"/>
    <property type="match status" value="1"/>
</dbReference>
<feature type="transmembrane region" description="Helical" evidence="1">
    <location>
        <begin position="134"/>
        <end position="156"/>
    </location>
</feature>
<comment type="caution">
    <text evidence="2">The sequence shown here is derived from an EMBL/GenBank/DDBJ whole genome shotgun (WGS) entry which is preliminary data.</text>
</comment>
<keyword evidence="3" id="KW-1185">Reference proteome</keyword>
<dbReference type="EMBL" id="PVNE01000004">
    <property type="protein sequence ID" value="PRX41907.1"/>
    <property type="molecule type" value="Genomic_DNA"/>
</dbReference>
<dbReference type="OrthoDB" id="1701852at2"/>
<keyword evidence="1" id="KW-0472">Membrane</keyword>
<dbReference type="RefSeq" id="WP_106344283.1">
    <property type="nucleotide sequence ID" value="NZ_PVNE01000004.1"/>
</dbReference>
<feature type="transmembrane region" description="Helical" evidence="1">
    <location>
        <begin position="162"/>
        <end position="183"/>
    </location>
</feature>
<feature type="transmembrane region" description="Helical" evidence="1">
    <location>
        <begin position="100"/>
        <end position="122"/>
    </location>
</feature>
<reference evidence="2 3" key="1">
    <citation type="submission" date="2018-03" db="EMBL/GenBank/DDBJ databases">
        <title>Genomic Encyclopedia of Archaeal and Bacterial Type Strains, Phase II (KMG-II): from individual species to whole genera.</title>
        <authorList>
            <person name="Goeker M."/>
        </authorList>
    </citation>
    <scope>NUCLEOTIDE SEQUENCE [LARGE SCALE GENOMIC DNA]</scope>
    <source>
        <strain evidence="2 3">DSM 44946</strain>
    </source>
</reference>
<keyword evidence="1" id="KW-1133">Transmembrane helix</keyword>
<dbReference type="Proteomes" id="UP000237797">
    <property type="component" value="Unassembled WGS sequence"/>
</dbReference>
<protein>
    <submittedName>
        <fullName evidence="2">ABC-2 type transport system permease protein</fullName>
    </submittedName>
</protein>
<accession>A0A2T0LHR7</accession>
<evidence type="ECO:0000313" key="3">
    <source>
        <dbReference type="Proteomes" id="UP000237797"/>
    </source>
</evidence>
<evidence type="ECO:0000313" key="2">
    <source>
        <dbReference type="EMBL" id="PRX41907.1"/>
    </source>
</evidence>
<evidence type="ECO:0000256" key="1">
    <source>
        <dbReference type="SAM" id="Phobius"/>
    </source>
</evidence>
<feature type="transmembrane region" description="Helical" evidence="1">
    <location>
        <begin position="48"/>
        <end position="73"/>
    </location>
</feature>
<dbReference type="CDD" id="cd21808">
    <property type="entry name" value="ABC-2_lan_permease_MutG"/>
    <property type="match status" value="1"/>
</dbReference>
<feature type="transmembrane region" description="Helical" evidence="1">
    <location>
        <begin position="190"/>
        <end position="210"/>
    </location>
</feature>
<dbReference type="NCBIfam" id="TIGR03733">
    <property type="entry name" value="lanti_perm_MutG"/>
    <property type="match status" value="1"/>
</dbReference>
<dbReference type="AlphaFoldDB" id="A0A2T0LHR7"/>
<proteinExistence type="predicted"/>
<organism evidence="2 3">
    <name type="scientific">Planifilum fimeticola</name>
    <dbReference type="NCBI Taxonomy" id="201975"/>
    <lineage>
        <taxon>Bacteria</taxon>
        <taxon>Bacillati</taxon>
        <taxon>Bacillota</taxon>
        <taxon>Bacilli</taxon>
        <taxon>Bacillales</taxon>
        <taxon>Thermoactinomycetaceae</taxon>
        <taxon>Planifilum</taxon>
    </lineage>
</organism>
<name>A0A2T0LHR7_9BACL</name>